<dbReference type="SUPFAM" id="SSF52540">
    <property type="entry name" value="P-loop containing nucleoside triphosphate hydrolases"/>
    <property type="match status" value="1"/>
</dbReference>
<dbReference type="GO" id="GO:0042981">
    <property type="term" value="P:regulation of apoptotic process"/>
    <property type="evidence" value="ECO:0007669"/>
    <property type="project" value="InterPro"/>
</dbReference>
<dbReference type="Gene3D" id="3.40.50.300">
    <property type="entry name" value="P-loop containing nucleotide triphosphate hydrolases"/>
    <property type="match status" value="1"/>
</dbReference>
<dbReference type="PANTHER" id="PTHR22845">
    <property type="entry name" value="APOPTOTIC PROTEASE-ACTIVATING FACTOR 1"/>
    <property type="match status" value="1"/>
</dbReference>
<dbReference type="AlphaFoldDB" id="C3YL04"/>
<dbReference type="SUPFAM" id="SSF47986">
    <property type="entry name" value="DEATH domain"/>
    <property type="match status" value="2"/>
</dbReference>
<evidence type="ECO:0000259" key="1">
    <source>
        <dbReference type="PROSITE" id="PS50017"/>
    </source>
</evidence>
<dbReference type="SMART" id="SM00005">
    <property type="entry name" value="DEATH"/>
    <property type="match status" value="1"/>
</dbReference>
<dbReference type="PROSITE" id="PS50017">
    <property type="entry name" value="DEATH_DOMAIN"/>
    <property type="match status" value="1"/>
</dbReference>
<organism>
    <name type="scientific">Branchiostoma floridae</name>
    <name type="common">Florida lancelet</name>
    <name type="synonym">Amphioxus</name>
    <dbReference type="NCBI Taxonomy" id="7739"/>
    <lineage>
        <taxon>Eukaryota</taxon>
        <taxon>Metazoa</taxon>
        <taxon>Chordata</taxon>
        <taxon>Cephalochordata</taxon>
        <taxon>Leptocardii</taxon>
        <taxon>Amphioxiformes</taxon>
        <taxon>Branchiostomatidae</taxon>
        <taxon>Branchiostoma</taxon>
    </lineage>
</organism>
<proteinExistence type="predicted"/>
<evidence type="ECO:0000313" key="3">
    <source>
        <dbReference type="EMBL" id="EEN58995.1"/>
    </source>
</evidence>
<dbReference type="InterPro" id="IPR027417">
    <property type="entry name" value="P-loop_NTPase"/>
</dbReference>
<dbReference type="FunFam" id="1.10.533.10:FF:000099">
    <property type="entry name" value="Uncharacterized protein"/>
    <property type="match status" value="1"/>
</dbReference>
<feature type="domain" description="CARD" evidence="2">
    <location>
        <begin position="84"/>
        <end position="177"/>
    </location>
</feature>
<dbReference type="PROSITE" id="PS50209">
    <property type="entry name" value="CARD"/>
    <property type="match status" value="1"/>
</dbReference>
<dbReference type="Pfam" id="PF00531">
    <property type="entry name" value="Death"/>
    <property type="match status" value="1"/>
</dbReference>
<dbReference type="GO" id="GO:0007165">
    <property type="term" value="P:signal transduction"/>
    <property type="evidence" value="ECO:0007669"/>
    <property type="project" value="InterPro"/>
</dbReference>
<dbReference type="InterPro" id="IPR011029">
    <property type="entry name" value="DEATH-like_dom_sf"/>
</dbReference>
<reference evidence="3" key="1">
    <citation type="journal article" date="2008" name="Nature">
        <title>The amphioxus genome and the evolution of the chordate karyotype.</title>
        <authorList>
            <consortium name="US DOE Joint Genome Institute (JGI-PGF)"/>
            <person name="Putnam N.H."/>
            <person name="Butts T."/>
            <person name="Ferrier D.E.K."/>
            <person name="Furlong R.F."/>
            <person name="Hellsten U."/>
            <person name="Kawashima T."/>
            <person name="Robinson-Rechavi M."/>
            <person name="Shoguchi E."/>
            <person name="Terry A."/>
            <person name="Yu J.-K."/>
            <person name="Benito-Gutierrez E.L."/>
            <person name="Dubchak I."/>
            <person name="Garcia-Fernandez J."/>
            <person name="Gibson-Brown J.J."/>
            <person name="Grigoriev I.V."/>
            <person name="Horton A.C."/>
            <person name="de Jong P.J."/>
            <person name="Jurka J."/>
            <person name="Kapitonov V.V."/>
            <person name="Kohara Y."/>
            <person name="Kuroki Y."/>
            <person name="Lindquist E."/>
            <person name="Lucas S."/>
            <person name="Osoegawa K."/>
            <person name="Pennacchio L.A."/>
            <person name="Salamov A.A."/>
            <person name="Satou Y."/>
            <person name="Sauka-Spengler T."/>
            <person name="Schmutz J."/>
            <person name="Shin-I T."/>
            <person name="Toyoda A."/>
            <person name="Bronner-Fraser M."/>
            <person name="Fujiyama A."/>
            <person name="Holland L.Z."/>
            <person name="Holland P.W.H."/>
            <person name="Satoh N."/>
            <person name="Rokhsar D.S."/>
        </authorList>
    </citation>
    <scope>NUCLEOTIDE SEQUENCE [LARGE SCALE GENOMIC DNA]</scope>
    <source>
        <strain evidence="3">S238N-H82</strain>
        <tissue evidence="3">Testes</tissue>
    </source>
</reference>
<dbReference type="EMBL" id="GG666525">
    <property type="protein sequence ID" value="EEN58995.1"/>
    <property type="molecule type" value="Genomic_DNA"/>
</dbReference>
<dbReference type="Gene3D" id="1.10.533.10">
    <property type="entry name" value="Death Domain, Fas"/>
    <property type="match status" value="2"/>
</dbReference>
<dbReference type="InterPro" id="IPR000488">
    <property type="entry name" value="Death_dom"/>
</dbReference>
<gene>
    <name evidence="3" type="ORF">BRAFLDRAFT_84718</name>
</gene>
<dbReference type="InParanoid" id="C3YL04"/>
<evidence type="ECO:0000259" key="2">
    <source>
        <dbReference type="PROSITE" id="PS50209"/>
    </source>
</evidence>
<feature type="domain" description="Death" evidence="1">
    <location>
        <begin position="1"/>
        <end position="85"/>
    </location>
</feature>
<dbReference type="PANTHER" id="PTHR22845:SF5">
    <property type="entry name" value="APOPTOTIC PROTEASE-ACTIVATING FACTOR 1"/>
    <property type="match status" value="1"/>
</dbReference>
<dbReference type="CDD" id="cd01670">
    <property type="entry name" value="Death"/>
    <property type="match status" value="1"/>
</dbReference>
<accession>C3YL04</accession>
<dbReference type="Pfam" id="PF00619">
    <property type="entry name" value="CARD"/>
    <property type="match status" value="1"/>
</dbReference>
<evidence type="ECO:0008006" key="4">
    <source>
        <dbReference type="Google" id="ProtNLM"/>
    </source>
</evidence>
<protein>
    <recommendedName>
        <fullName evidence="4">Death domain-containing protein</fullName>
    </recommendedName>
</protein>
<name>C3YL04_BRAFL</name>
<dbReference type="InterPro" id="IPR001315">
    <property type="entry name" value="CARD"/>
</dbReference>
<dbReference type="CDD" id="cd01671">
    <property type="entry name" value="CARD"/>
    <property type="match status" value="1"/>
</dbReference>
<sequence>MEKFFDIIVDRARDDWKEIGRRLGVTEADIRAIEQHRREDPTEGCRDVLNQWKRMKGDRGTVDDLIKVLEERKRKDVAEELEEKSPMSWQTLRKHRAEIAKGLVERGKVTRVAYGLHERGVVTADEVDVIITEETQGDQAETLLRLLPTKPVSGLRLLCQVMRENNCQELAETLEKAADSTRSRLPNNVPKTVPHYYTSSNFSVLRQTLEQKYLAVLAGINGSGKTQLACHFANCFLDKTPEAIAWMFNGSGRESLRIGIQQLLRGIVGKDLHDDEKRLQLELRRSGVHALLVIDDLQDSSLVPAWMLQGDSLCQIIITTNNRNLLPNRDVVDITGFTEDEADQFLVGPNGLPHGWDIDAVHTLARRFSCLPLGLAAARAYIADAHIDPQEYLELLETKASAKRIQKREDTWLAPYYTSRGDVGRNLYAAINLSFGKMEPTVRRMFSFIALMDSSIIPLAVLTGTMESCHDAEAMAVVNDMVIQVIEQATNQELRNDQKLMIARLHEVIGHLYTHLGRAEDSEIELRRAMELIQEVAGIASETTETSADSASIHTEETLIEKARHVTDRLMTIAEQVSDEFFKAISRRLLSKSDIDTFQNVLPRDDRLLSKLSRVSHKQRPVSDAVYDSLVKNGLAVPDDILKVDITGETSEESRRQDLLEAVSKYEELIRMEGKYFELGLLKKYGREEYAVMVCTGQLTRLASNFNKAGNYFLQGEEPEHLDEAIYWFRQAFNEEMNRQNFDFPLVDAEKVELTADTREPMKDERVSWAKNTMLLTKATSVPSPRM</sequence>